<organism evidence="2 3">
    <name type="scientific">Pseudomonas fluvialis</name>
    <dbReference type="NCBI Taxonomy" id="1793966"/>
    <lineage>
        <taxon>Bacteria</taxon>
        <taxon>Pseudomonadati</taxon>
        <taxon>Pseudomonadota</taxon>
        <taxon>Gammaproteobacteria</taxon>
        <taxon>Pseudomonadales</taxon>
        <taxon>Pseudomonadaceae</taxon>
        <taxon>Pseudomonas</taxon>
    </lineage>
</organism>
<comment type="caution">
    <text evidence="2">The sequence shown here is derived from an EMBL/GenBank/DDBJ whole genome shotgun (WGS) entry which is preliminary data.</text>
</comment>
<protein>
    <submittedName>
        <fullName evidence="2">Uncharacterized protein</fullName>
    </submittedName>
</protein>
<dbReference type="EMBL" id="JACHLL010000002">
    <property type="protein sequence ID" value="MBB6341440.1"/>
    <property type="molecule type" value="Genomic_DNA"/>
</dbReference>
<dbReference type="AlphaFoldDB" id="A0A7X0BRH7"/>
<gene>
    <name evidence="2" type="ORF">HNP49_001597</name>
</gene>
<evidence type="ECO:0000313" key="2">
    <source>
        <dbReference type="EMBL" id="MBB6341440.1"/>
    </source>
</evidence>
<dbReference type="RefSeq" id="WP_184682168.1">
    <property type="nucleotide sequence ID" value="NZ_JACHLL010000002.1"/>
</dbReference>
<accession>A0A7X0BRH7</accession>
<proteinExistence type="predicted"/>
<dbReference type="Proteomes" id="UP000557193">
    <property type="component" value="Unassembled WGS sequence"/>
</dbReference>
<reference evidence="2 3" key="1">
    <citation type="submission" date="2020-08" db="EMBL/GenBank/DDBJ databases">
        <title>Functional genomics of gut bacteria from endangered species of beetles.</title>
        <authorList>
            <person name="Carlos-Shanley C."/>
        </authorList>
    </citation>
    <scope>NUCLEOTIDE SEQUENCE [LARGE SCALE GENOMIC DNA]</scope>
    <source>
        <strain evidence="2 3">S00202</strain>
    </source>
</reference>
<evidence type="ECO:0000256" key="1">
    <source>
        <dbReference type="SAM" id="MobiDB-lite"/>
    </source>
</evidence>
<name>A0A7X0BRH7_9PSED</name>
<keyword evidence="3" id="KW-1185">Reference proteome</keyword>
<feature type="compositionally biased region" description="Basic and acidic residues" evidence="1">
    <location>
        <begin position="27"/>
        <end position="36"/>
    </location>
</feature>
<evidence type="ECO:0000313" key="3">
    <source>
        <dbReference type="Proteomes" id="UP000557193"/>
    </source>
</evidence>
<sequence>MRIDSPLQGYSAERSPRPGAASTALRESQRELEQRGEVPASPSASQGFEAQPQPRKVQASNAGSENLPARSQAYAYQQPVGGRVGQALASYTSTANLVRDTDAPEVLGLDLYA</sequence>
<feature type="region of interest" description="Disordered" evidence="1">
    <location>
        <begin position="1"/>
        <end position="74"/>
    </location>
</feature>